<dbReference type="NCBIfam" id="TIGR03790">
    <property type="entry name" value="TIGR03790 family protein"/>
    <property type="match status" value="1"/>
</dbReference>
<accession>A0ABU1AIT4</accession>
<organism evidence="1 2">
    <name type="scientific">Thalassobacterium sedimentorum</name>
    <dbReference type="NCBI Taxonomy" id="3041258"/>
    <lineage>
        <taxon>Bacteria</taxon>
        <taxon>Pseudomonadati</taxon>
        <taxon>Verrucomicrobiota</taxon>
        <taxon>Opitutia</taxon>
        <taxon>Puniceicoccales</taxon>
        <taxon>Coraliomargaritaceae</taxon>
        <taxon>Thalassobacterium</taxon>
    </lineage>
</organism>
<dbReference type="Proteomes" id="UP001243717">
    <property type="component" value="Unassembled WGS sequence"/>
</dbReference>
<dbReference type="EMBL" id="JARXIC010000012">
    <property type="protein sequence ID" value="MDQ8194539.1"/>
    <property type="molecule type" value="Genomic_DNA"/>
</dbReference>
<evidence type="ECO:0000313" key="2">
    <source>
        <dbReference type="Proteomes" id="UP001243717"/>
    </source>
</evidence>
<protein>
    <submittedName>
        <fullName evidence="1">TIGR03790 family protein</fullName>
    </submittedName>
</protein>
<evidence type="ECO:0000313" key="1">
    <source>
        <dbReference type="EMBL" id="MDQ8194539.1"/>
    </source>
</evidence>
<dbReference type="RefSeq" id="WP_308985008.1">
    <property type="nucleotide sequence ID" value="NZ_JARXIC010000012.1"/>
</dbReference>
<name>A0ABU1AIT4_9BACT</name>
<dbReference type="InterPro" id="IPR022265">
    <property type="entry name" value="CHP03790"/>
</dbReference>
<sequence>MLTLKTYFQRVPTFSGAALLCVLLLGLISSKLSAQSNEALAAEMIIVVNRSDPDSLELGQYYARQRGIPESRIVQLSAPTSETITVAQYVETIANPLLNILLDKEWVKGVKDSALDDFGRERLSVSIHQIPYVVLMRGLPLRIANDPSLLEANSENFPEQFRVNNASVDGELALLLAPPSTSMTALIPNPYFEKQTVSRTDANRILRISRLDGPTRSDVTKLIDRTLEVEKIGLMGRAYIDTGGPHQKGDTWIRAAGEMLEAAYFDTDFEGTKRVMDHRDRLDAPAIYMGWYRRHAHAQWRAPRWSVPPGAIGFHLHSFSGTSLRTTQTWLGAFIAQGYCATVGNVYEPYLEYTHRPQILLAHLLAGGNFGDAVAQSLPALSWQCVAIGDPLYRPFKVSLEDQLTHSENASFAAYASIREINRLLSVDGLEAAITFARAKFVTQPSLALAYRLAQLYAQADKDREAVEALKIIRYISKFAADEFVLVQKIADFLHKRGESELAFTLYQNILEERDLDKWLKVSLYEGGAPIAAAQGEPVIASRWQLEARNLKAPPTPNPAKKK</sequence>
<comment type="caution">
    <text evidence="1">The sequence shown here is derived from an EMBL/GenBank/DDBJ whole genome shotgun (WGS) entry which is preliminary data.</text>
</comment>
<reference evidence="1 2" key="1">
    <citation type="submission" date="2023-04" db="EMBL/GenBank/DDBJ databases">
        <title>A novel bacteria isolated from coastal sediment.</title>
        <authorList>
            <person name="Liu X.-J."/>
            <person name="Du Z.-J."/>
        </authorList>
    </citation>
    <scope>NUCLEOTIDE SEQUENCE [LARGE SCALE GENOMIC DNA]</scope>
    <source>
        <strain evidence="1 2">SDUM461004</strain>
    </source>
</reference>
<gene>
    <name evidence="1" type="ORF">QEH59_08885</name>
</gene>
<keyword evidence="2" id="KW-1185">Reference proteome</keyword>
<proteinExistence type="predicted"/>